<keyword evidence="2" id="KW-1015">Disulfide bond</keyword>
<evidence type="ECO:0000313" key="6">
    <source>
        <dbReference type="EMBL" id="JAB85148.1"/>
    </source>
</evidence>
<dbReference type="EMBL" id="GAMC01021407">
    <property type="protein sequence ID" value="JAB85148.1"/>
    <property type="molecule type" value="mRNA"/>
</dbReference>
<keyword evidence="1" id="KW-0732">Signal</keyword>
<proteinExistence type="evidence at transcript level"/>
<dbReference type="PANTHER" id="PTHR20920:SF5">
    <property type="entry name" value="SMB DOMAIN-CONTAINING PROTEIN"/>
    <property type="match status" value="1"/>
</dbReference>
<evidence type="ECO:0000256" key="4">
    <source>
        <dbReference type="SAM" id="Phobius"/>
    </source>
</evidence>
<evidence type="ECO:0000256" key="2">
    <source>
        <dbReference type="ARBA" id="ARBA00023157"/>
    </source>
</evidence>
<feature type="domain" description="SMB" evidence="5">
    <location>
        <begin position="71"/>
        <end position="118"/>
    </location>
</feature>
<dbReference type="InterPro" id="IPR039942">
    <property type="entry name" value="SBSPO"/>
</dbReference>
<keyword evidence="4" id="KW-0472">Membrane</keyword>
<dbReference type="SMART" id="SM00209">
    <property type="entry name" value="TSP1"/>
    <property type="match status" value="1"/>
</dbReference>
<dbReference type="Pfam" id="PF01033">
    <property type="entry name" value="Somatomedin_B"/>
    <property type="match status" value="1"/>
</dbReference>
<dbReference type="AlphaFoldDB" id="W8AKA6"/>
<evidence type="ECO:0000259" key="5">
    <source>
        <dbReference type="PROSITE" id="PS50958"/>
    </source>
</evidence>
<dbReference type="PROSITE" id="PS50958">
    <property type="entry name" value="SMB_2"/>
    <property type="match status" value="1"/>
</dbReference>
<dbReference type="PANTHER" id="PTHR20920">
    <property type="entry name" value="RPE-SPONDIN"/>
    <property type="match status" value="1"/>
</dbReference>
<evidence type="ECO:0000256" key="1">
    <source>
        <dbReference type="ARBA" id="ARBA00022729"/>
    </source>
</evidence>
<dbReference type="InterPro" id="IPR044004">
    <property type="entry name" value="TSP1_spondin_dom"/>
</dbReference>
<keyword evidence="4" id="KW-0812">Transmembrane</keyword>
<feature type="transmembrane region" description="Helical" evidence="4">
    <location>
        <begin position="6"/>
        <end position="25"/>
    </location>
</feature>
<dbReference type="InterPro" id="IPR036383">
    <property type="entry name" value="TSP1_rpt_sf"/>
</dbReference>
<dbReference type="OrthoDB" id="98591at2759"/>
<evidence type="ECO:0000256" key="3">
    <source>
        <dbReference type="ARBA" id="ARBA00023180"/>
    </source>
</evidence>
<accession>W8AKA6</accession>
<dbReference type="Pfam" id="PF19028">
    <property type="entry name" value="TSP1_spondin"/>
    <property type="match status" value="1"/>
</dbReference>
<dbReference type="InterPro" id="IPR001212">
    <property type="entry name" value="Somatomedin_B_dom"/>
</dbReference>
<dbReference type="FunFam" id="2.20.100.10:FF:000026">
    <property type="entry name" value="Spondin 1"/>
    <property type="match status" value="1"/>
</dbReference>
<dbReference type="Gene3D" id="2.20.100.10">
    <property type="entry name" value="Thrombospondin type-1 (TSP1) repeat"/>
    <property type="match status" value="1"/>
</dbReference>
<sequence length="356" mass="39963">MCTSQHSVVSSIFITTTALTATTYTEKMHSRRFHTSTAFLLELLIVVILLLQSQFASAGSCREAQLCCNGRDSSCVVQKTPVNAIIEDLNDKPCYCDHACLKLGDCCADFKEHCGVVDCQVSDWTPWSECDKSCGTGIIFRQRKIIRAPQNGGKHCPTLIQKRSCEGFRCHSERGKRIIHETAYLLPSSLARQHNTNKSKESLWHEHDSKRIGIHDYCIEFEVINAARDCLKIPPYDFLAEGDRVTVHCNVRKTHNQPRTRGHLTNTTTKNQLIDFKLESSTFESDDVEKSPITHASATNHNNKMNIAMATHCRGEGAPGRTTRWRSLAVTSCQGKWLRLTLGAGKKCTQAQFKFV</sequence>
<dbReference type="SUPFAM" id="SSF90188">
    <property type="entry name" value="Somatomedin B domain"/>
    <property type="match status" value="1"/>
</dbReference>
<dbReference type="SUPFAM" id="SSF82895">
    <property type="entry name" value="TSP-1 type 1 repeat"/>
    <property type="match status" value="1"/>
</dbReference>
<dbReference type="EMBL" id="GAMC01021406">
    <property type="protein sequence ID" value="JAB85149.1"/>
    <property type="molecule type" value="mRNA"/>
</dbReference>
<protein>
    <submittedName>
        <fullName evidence="6">Somatomedin-B and thrombospondin type-1 domain-containing protein</fullName>
    </submittedName>
</protein>
<dbReference type="Gene3D" id="4.10.410.20">
    <property type="match status" value="1"/>
</dbReference>
<dbReference type="PROSITE" id="PS00524">
    <property type="entry name" value="SMB_1"/>
    <property type="match status" value="1"/>
</dbReference>
<keyword evidence="3" id="KW-0325">Glycoprotein</keyword>
<reference evidence="6" key="1">
    <citation type="submission" date="2013-07" db="EMBL/GenBank/DDBJ databases">
        <authorList>
            <person name="Geib S."/>
        </authorList>
    </citation>
    <scope>NUCLEOTIDE SEQUENCE</scope>
</reference>
<keyword evidence="4" id="KW-1133">Transmembrane helix</keyword>
<reference evidence="6" key="2">
    <citation type="journal article" date="2014" name="BMC Genomics">
        <title>A genomic perspective to assessing quality of mass-reared SIT flies used in Mediterranean fruit fly (Ceratitis capitata) eradication in California.</title>
        <authorList>
            <person name="Calla B."/>
            <person name="Hall B."/>
            <person name="Hou S."/>
            <person name="Geib S.M."/>
        </authorList>
    </citation>
    <scope>NUCLEOTIDE SEQUENCE</scope>
</reference>
<dbReference type="InterPro" id="IPR000884">
    <property type="entry name" value="TSP1_rpt"/>
</dbReference>
<organism evidence="6">
    <name type="scientific">Ceratitis capitata</name>
    <name type="common">Mediterranean fruit fly</name>
    <name type="synonym">Tephritis capitata</name>
    <dbReference type="NCBI Taxonomy" id="7213"/>
    <lineage>
        <taxon>Eukaryota</taxon>
        <taxon>Metazoa</taxon>
        <taxon>Ecdysozoa</taxon>
        <taxon>Arthropoda</taxon>
        <taxon>Hexapoda</taxon>
        <taxon>Insecta</taxon>
        <taxon>Pterygota</taxon>
        <taxon>Neoptera</taxon>
        <taxon>Endopterygota</taxon>
        <taxon>Diptera</taxon>
        <taxon>Brachycera</taxon>
        <taxon>Muscomorpha</taxon>
        <taxon>Tephritoidea</taxon>
        <taxon>Tephritidae</taxon>
        <taxon>Ceratitis</taxon>
        <taxon>Ceratitis</taxon>
    </lineage>
</organism>
<dbReference type="InterPro" id="IPR036024">
    <property type="entry name" value="Somatomedin_B-like_dom_sf"/>
</dbReference>
<dbReference type="EMBL" id="GAMC01021405">
    <property type="protein sequence ID" value="JAB85150.1"/>
    <property type="molecule type" value="mRNA"/>
</dbReference>
<dbReference type="PROSITE" id="PS50092">
    <property type="entry name" value="TSP1"/>
    <property type="match status" value="1"/>
</dbReference>
<gene>
    <name evidence="6" type="primary">RPESP</name>
</gene>
<name>W8AKA6_CERCA</name>